<dbReference type="InterPro" id="IPR000073">
    <property type="entry name" value="AB_hydrolase_1"/>
</dbReference>
<dbReference type="AlphaFoldDB" id="A0A9D7FF18"/>
<evidence type="ECO:0000313" key="5">
    <source>
        <dbReference type="Proteomes" id="UP000886602"/>
    </source>
</evidence>
<feature type="active site" description="Charge relay system" evidence="2">
    <location>
        <position position="268"/>
    </location>
</feature>
<comment type="caution">
    <text evidence="4">The sequence shown here is derived from an EMBL/GenBank/DDBJ whole genome shotgun (WGS) entry which is preliminary data.</text>
</comment>
<dbReference type="InterPro" id="IPR029058">
    <property type="entry name" value="AB_hydrolase_fold"/>
</dbReference>
<dbReference type="Proteomes" id="UP000886602">
    <property type="component" value="Unassembled WGS sequence"/>
</dbReference>
<dbReference type="PIRSF" id="PIRSF005211">
    <property type="entry name" value="Ab_hydro_YheT"/>
    <property type="match status" value="1"/>
</dbReference>
<reference evidence="4" key="1">
    <citation type="submission" date="2020-10" db="EMBL/GenBank/DDBJ databases">
        <title>Connecting structure to function with the recovery of over 1000 high-quality activated sludge metagenome-assembled genomes encoding full-length rRNA genes using long-read sequencing.</title>
        <authorList>
            <person name="Singleton C.M."/>
            <person name="Petriglieri F."/>
            <person name="Kristensen J.M."/>
            <person name="Kirkegaard R.H."/>
            <person name="Michaelsen T.Y."/>
            <person name="Andersen M.H."/>
            <person name="Karst S.M."/>
            <person name="Dueholm M.S."/>
            <person name="Nielsen P.H."/>
            <person name="Albertsen M."/>
        </authorList>
    </citation>
    <scope>NUCLEOTIDE SEQUENCE</scope>
    <source>
        <strain evidence="4">EsbW_18-Q3-R4-48_MAXAC.044</strain>
    </source>
</reference>
<keyword evidence="4" id="KW-0378">Hydrolase</keyword>
<name>A0A9D7FF18_9RHOO</name>
<protein>
    <submittedName>
        <fullName evidence="4">Hydrolase</fullName>
    </submittedName>
</protein>
<dbReference type="SUPFAM" id="SSF53474">
    <property type="entry name" value="alpha/beta-Hydrolases"/>
    <property type="match status" value="1"/>
</dbReference>
<accession>A0A9D7FF18</accession>
<dbReference type="NCBIfam" id="NF008218">
    <property type="entry name" value="PRK10985.1"/>
    <property type="match status" value="1"/>
</dbReference>
<dbReference type="PANTHER" id="PTHR10794">
    <property type="entry name" value="ABHYDROLASE DOMAIN-CONTAINING PROTEIN"/>
    <property type="match status" value="1"/>
</dbReference>
<dbReference type="EMBL" id="JADJNC010000031">
    <property type="protein sequence ID" value="MBK7424452.1"/>
    <property type="molecule type" value="Genomic_DNA"/>
</dbReference>
<dbReference type="InterPro" id="IPR012020">
    <property type="entry name" value="ABHD4"/>
</dbReference>
<proteinExistence type="inferred from homology"/>
<dbReference type="InterPro" id="IPR050960">
    <property type="entry name" value="AB_hydrolase_4_sf"/>
</dbReference>
<evidence type="ECO:0000313" key="4">
    <source>
        <dbReference type="EMBL" id="MBK7424452.1"/>
    </source>
</evidence>
<evidence type="ECO:0000256" key="2">
    <source>
        <dbReference type="PIRSR" id="PIRSR005211-1"/>
    </source>
</evidence>
<dbReference type="GO" id="GO:0047372">
    <property type="term" value="F:monoacylglycerol lipase activity"/>
    <property type="evidence" value="ECO:0007669"/>
    <property type="project" value="TreeGrafter"/>
</dbReference>
<evidence type="ECO:0000259" key="3">
    <source>
        <dbReference type="Pfam" id="PF00561"/>
    </source>
</evidence>
<feature type="active site" description="Charge relay system" evidence="2">
    <location>
        <position position="296"/>
    </location>
</feature>
<dbReference type="PANTHER" id="PTHR10794:SF94">
    <property type="entry name" value="ESTERASE YHET-RELATED"/>
    <property type="match status" value="1"/>
</dbReference>
<evidence type="ECO:0000256" key="1">
    <source>
        <dbReference type="ARBA" id="ARBA00010884"/>
    </source>
</evidence>
<organism evidence="4 5">
    <name type="scientific">Candidatus Propionivibrio dominans</name>
    <dbReference type="NCBI Taxonomy" id="2954373"/>
    <lineage>
        <taxon>Bacteria</taxon>
        <taxon>Pseudomonadati</taxon>
        <taxon>Pseudomonadota</taxon>
        <taxon>Betaproteobacteria</taxon>
        <taxon>Rhodocyclales</taxon>
        <taxon>Rhodocyclaceae</taxon>
        <taxon>Propionivibrio</taxon>
    </lineage>
</organism>
<sequence length="324" mass="36198">MIAYQAPKWLPGGHLQTIYPLLIKPVPQPYRRQRWETPDRDFIDLDWYETAACAANNPQTPLVALFHGLEGSSNSHYARALMQRLTAIGWGGVVIHFRGCSGEPNRLPRAYHSGDSEEIEWILRRLKQQHPQRTLYAVGVSLGGNALLKWLGERESAASRYIGAAAAISAPLDLAACGHQLARGFNRVYTQHFLKTLKQGAAAKLLRFPGLFDERRMREAATLYQFDDVVTGPLHGFAGADDYWRRASSKPWLPAIRLPTLVLNALNDPFLPSHALPSSVQVAAAVKLEYPREGGHVGFVSGSLPGRLDWLPDRLLHFFRHEEG</sequence>
<gene>
    <name evidence="4" type="ORF">IPJ48_15985</name>
</gene>
<dbReference type="Gene3D" id="3.40.50.1820">
    <property type="entry name" value="alpha/beta hydrolase"/>
    <property type="match status" value="1"/>
</dbReference>
<comment type="similarity">
    <text evidence="1">Belongs to the AB hydrolase superfamily. AB hydrolase 4 family.</text>
</comment>
<dbReference type="Pfam" id="PF00561">
    <property type="entry name" value="Abhydrolase_1"/>
    <property type="match status" value="1"/>
</dbReference>
<dbReference type="GO" id="GO:0034338">
    <property type="term" value="F:short-chain carboxylesterase activity"/>
    <property type="evidence" value="ECO:0007669"/>
    <property type="project" value="TreeGrafter"/>
</dbReference>
<feature type="domain" description="AB hydrolase-1" evidence="3">
    <location>
        <begin position="61"/>
        <end position="301"/>
    </location>
</feature>
<feature type="active site" description="Charge relay system" evidence="2">
    <location>
        <position position="141"/>
    </location>
</feature>